<dbReference type="AlphaFoldDB" id="A0A6H2HB25"/>
<sequence>MALCAALIKIKAYITNWLSLSFNDVEVLKIYRPMLVFIKPSQV</sequence>
<reference evidence="2 3" key="1">
    <citation type="submission" date="2020-04" db="EMBL/GenBank/DDBJ databases">
        <title>Complete genome of a Psychrophilic, Marine, Gas Vacuolate Bacterium Polaromonas vacuolata KCTC 22033T.</title>
        <authorList>
            <person name="Hwang K."/>
            <person name="Kim K.M."/>
        </authorList>
    </citation>
    <scope>NUCLEOTIDE SEQUENCE [LARGE SCALE GENOMIC DNA]</scope>
    <source>
        <strain evidence="2 3">KCTC 22033</strain>
    </source>
</reference>
<dbReference type="EMBL" id="CP051461">
    <property type="protein sequence ID" value="QJC56676.1"/>
    <property type="molecule type" value="Genomic_DNA"/>
</dbReference>
<dbReference type="Proteomes" id="UP000502041">
    <property type="component" value="Chromosome"/>
</dbReference>
<accession>A0A6H2HB25</accession>
<dbReference type="KEGG" id="pvac:HC248_01883"/>
<dbReference type="EMBL" id="CP051461">
    <property type="protein sequence ID" value="QJC56575.1"/>
    <property type="molecule type" value="Genomic_DNA"/>
</dbReference>
<keyword evidence="3" id="KW-1185">Reference proteome</keyword>
<evidence type="ECO:0000313" key="3">
    <source>
        <dbReference type="Proteomes" id="UP000502041"/>
    </source>
</evidence>
<evidence type="ECO:0000313" key="1">
    <source>
        <dbReference type="EMBL" id="QJC56575.1"/>
    </source>
</evidence>
<protein>
    <submittedName>
        <fullName evidence="2">Uncharacterized protein</fullName>
    </submittedName>
</protein>
<dbReference type="KEGG" id="pvac:HC248_01985"/>
<proteinExistence type="predicted"/>
<name>A0A6H2HB25_9BURK</name>
<gene>
    <name evidence="1" type="ORF">HC248_01883</name>
    <name evidence="2" type="ORF">HC248_01985</name>
</gene>
<evidence type="ECO:0000313" key="2">
    <source>
        <dbReference type="EMBL" id="QJC56676.1"/>
    </source>
</evidence>
<organism evidence="2 3">
    <name type="scientific">Polaromonas vacuolata</name>
    <dbReference type="NCBI Taxonomy" id="37448"/>
    <lineage>
        <taxon>Bacteria</taxon>
        <taxon>Pseudomonadati</taxon>
        <taxon>Pseudomonadota</taxon>
        <taxon>Betaproteobacteria</taxon>
        <taxon>Burkholderiales</taxon>
        <taxon>Comamonadaceae</taxon>
        <taxon>Polaromonas</taxon>
    </lineage>
</organism>